<sequence length="51" mass="6173">MLIIMNDKKQIVENILIELNTRSGFDEWWWCIGDDVREEIKRDLINLLPEN</sequence>
<accession>A0A8E4XXU3</accession>
<evidence type="ECO:0000313" key="1">
    <source>
        <dbReference type="EMBL" id="QQO97032.1"/>
    </source>
</evidence>
<reference evidence="1 2" key="1">
    <citation type="submission" date="2020-07" db="EMBL/GenBank/DDBJ databases">
        <title>Highly diverse flavobacterial phages as mortality factor during North Sea spring blooms.</title>
        <authorList>
            <person name="Bartlau N."/>
            <person name="Wichels A."/>
            <person name="Krohne G."/>
            <person name="Adriaenssens E.M."/>
            <person name="Heins A."/>
            <person name="Fuchs B.M."/>
            <person name="Amann R."/>
            <person name="Moraru C."/>
        </authorList>
    </citation>
    <scope>NUCLEOTIDE SEQUENCE [LARGE SCALE GENOMIC DNA]</scope>
</reference>
<keyword evidence="2" id="KW-1185">Reference proteome</keyword>
<dbReference type="Proteomes" id="UP000693689">
    <property type="component" value="Segment"/>
</dbReference>
<name>A0A8E4XXU3_9CAUD</name>
<evidence type="ECO:0000313" key="2">
    <source>
        <dbReference type="Proteomes" id="UP000693689"/>
    </source>
</evidence>
<protein>
    <submittedName>
        <fullName evidence="1">Uncharacterized protein</fullName>
    </submittedName>
</protein>
<organism evidence="1 2">
    <name type="scientific">Cellulophaga phage Nekkels_1</name>
    <dbReference type="NCBI Taxonomy" id="2745692"/>
    <lineage>
        <taxon>Viruses</taxon>
        <taxon>Duplodnaviria</taxon>
        <taxon>Heunggongvirae</taxon>
        <taxon>Uroviricota</taxon>
        <taxon>Caudoviricetes</taxon>
        <taxon>Assiduviridae</taxon>
        <taxon>Nekkelsvirus</taxon>
        <taxon>Nekkelsvirus Nekkels</taxon>
    </lineage>
</organism>
<dbReference type="EMBL" id="MT732443">
    <property type="protein sequence ID" value="QQO97032.1"/>
    <property type="molecule type" value="Genomic_DNA"/>
</dbReference>
<gene>
    <name evidence="1" type="ORF">Nekkels1_31</name>
</gene>
<proteinExistence type="predicted"/>